<name>A0ACC3A070_9EURO</name>
<organism evidence="1 2">
    <name type="scientific">Neophaeococcomyces mojaviensis</name>
    <dbReference type="NCBI Taxonomy" id="3383035"/>
    <lineage>
        <taxon>Eukaryota</taxon>
        <taxon>Fungi</taxon>
        <taxon>Dikarya</taxon>
        <taxon>Ascomycota</taxon>
        <taxon>Pezizomycotina</taxon>
        <taxon>Eurotiomycetes</taxon>
        <taxon>Chaetothyriomycetidae</taxon>
        <taxon>Chaetothyriales</taxon>
        <taxon>Chaetothyriales incertae sedis</taxon>
        <taxon>Neophaeococcomyces</taxon>
    </lineage>
</organism>
<evidence type="ECO:0000313" key="2">
    <source>
        <dbReference type="Proteomes" id="UP001172386"/>
    </source>
</evidence>
<accession>A0ACC3A070</accession>
<dbReference type="EMBL" id="JAPDRQ010000154">
    <property type="protein sequence ID" value="KAJ9653441.1"/>
    <property type="molecule type" value="Genomic_DNA"/>
</dbReference>
<proteinExistence type="predicted"/>
<keyword evidence="2" id="KW-1185">Reference proteome</keyword>
<evidence type="ECO:0000313" key="1">
    <source>
        <dbReference type="EMBL" id="KAJ9653441.1"/>
    </source>
</evidence>
<protein>
    <submittedName>
        <fullName evidence="1">Uncharacterized protein</fullName>
    </submittedName>
</protein>
<dbReference type="Proteomes" id="UP001172386">
    <property type="component" value="Unassembled WGS sequence"/>
</dbReference>
<gene>
    <name evidence="1" type="ORF">H2198_007389</name>
</gene>
<sequence>MAPSIQRKPLPKNEFAKHFGALKVQTYADPPTRGSSSTVHRTISWNNTGGLIATGATDRTIRIWNPERTNGRTQTELKGHMQEVTKVLFNPVKEFELASCSKDGSVRFWDTRSKSCVGSLTVGGDLFSIAWSVDGAAMVVGNKAEVLTTIETKQISTPIILEKHRQKLETNHTTFSNAYPPQDLLVTHGDGSVRILDYPSFDTMHTLPSHTSSCSSIAYSPIGKYVAIGGSDAMIALWDTYDWVCKRTMSNANSGKVSGLSWSWDGRYLISSCEDIGSGGGEGKSEGVEIYHAETGEVVYTVPTKTNSVPAVQWHPKQYALAYTIVEAGKSSLRIIGTDAVAP</sequence>
<reference evidence="1" key="1">
    <citation type="submission" date="2022-10" db="EMBL/GenBank/DDBJ databases">
        <title>Culturing micro-colonial fungi from biological soil crusts in the Mojave desert and describing Neophaeococcomyces mojavensis, and introducing the new genera and species Taxawa tesnikishii.</title>
        <authorList>
            <person name="Kurbessoian T."/>
            <person name="Stajich J.E."/>
        </authorList>
    </citation>
    <scope>NUCLEOTIDE SEQUENCE</scope>
    <source>
        <strain evidence="1">JES_112</strain>
    </source>
</reference>
<comment type="caution">
    <text evidence="1">The sequence shown here is derived from an EMBL/GenBank/DDBJ whole genome shotgun (WGS) entry which is preliminary data.</text>
</comment>